<dbReference type="RefSeq" id="WP_135552736.1">
    <property type="nucleotide sequence ID" value="NZ_SPQQ01000023.1"/>
</dbReference>
<name>A0A4Z0QVX8_9FIRM</name>
<dbReference type="InterPro" id="IPR052173">
    <property type="entry name" value="Beta-lactam_resp_regulator"/>
</dbReference>
<evidence type="ECO:0000313" key="5">
    <source>
        <dbReference type="Proteomes" id="UP000298460"/>
    </source>
</evidence>
<keyword evidence="1" id="KW-0472">Membrane</keyword>
<keyword evidence="1" id="KW-0812">Transmembrane</keyword>
<dbReference type="Pfam" id="PF05569">
    <property type="entry name" value="Peptidase_M56"/>
    <property type="match status" value="1"/>
</dbReference>
<feature type="domain" description="DUF4825" evidence="3">
    <location>
        <begin position="371"/>
        <end position="459"/>
    </location>
</feature>
<accession>A0A4Z0QVX8</accession>
<dbReference type="PANTHER" id="PTHR34978">
    <property type="entry name" value="POSSIBLE SENSOR-TRANSDUCER PROTEIN BLAR"/>
    <property type="match status" value="1"/>
</dbReference>
<comment type="caution">
    <text evidence="4">The sequence shown here is derived from an EMBL/GenBank/DDBJ whole genome shotgun (WGS) entry which is preliminary data.</text>
</comment>
<proteinExistence type="predicted"/>
<keyword evidence="1" id="KW-1133">Transmembrane helix</keyword>
<feature type="domain" description="Peptidase M56" evidence="2">
    <location>
        <begin position="5"/>
        <end position="311"/>
    </location>
</feature>
<reference evidence="4 5" key="1">
    <citation type="submission" date="2019-03" db="EMBL/GenBank/DDBJ databases">
        <title>Draft Genome Sequence of Desulfosporosinus fructosivorans Strain 63.6F, Isolated from Marine Sediment in the Baltic Sea.</title>
        <authorList>
            <person name="Hausmann B."/>
            <person name="Vandieken V."/>
            <person name="Pjevac P."/>
            <person name="Schreck K."/>
            <person name="Herbold C.W."/>
            <person name="Loy A."/>
        </authorList>
    </citation>
    <scope>NUCLEOTIDE SEQUENCE [LARGE SCALE GENOMIC DNA]</scope>
    <source>
        <strain evidence="4 5">63.6F</strain>
    </source>
</reference>
<dbReference type="CDD" id="cd07341">
    <property type="entry name" value="M56_BlaR1_MecR1_like"/>
    <property type="match status" value="1"/>
</dbReference>
<dbReference type="EMBL" id="SPQQ01000023">
    <property type="protein sequence ID" value="TGE34962.1"/>
    <property type="molecule type" value="Genomic_DNA"/>
</dbReference>
<evidence type="ECO:0000256" key="1">
    <source>
        <dbReference type="SAM" id="Phobius"/>
    </source>
</evidence>
<dbReference type="Pfam" id="PF16107">
    <property type="entry name" value="DUF4825"/>
    <property type="match status" value="1"/>
</dbReference>
<feature type="transmembrane region" description="Helical" evidence="1">
    <location>
        <begin position="321"/>
        <end position="339"/>
    </location>
</feature>
<feature type="transmembrane region" description="Helical" evidence="1">
    <location>
        <begin position="123"/>
        <end position="146"/>
    </location>
</feature>
<gene>
    <name evidence="4" type="ORF">E4K67_27815</name>
</gene>
<dbReference type="InterPro" id="IPR032250">
    <property type="entry name" value="DUF4825"/>
</dbReference>
<sequence length="628" mass="70626">MLNNIFLISLTMSAVIVLLLIISPFLLKRYSAKWCYFVWLLLALRLIIPWRLELPQAPVHLPAPSNQTIILNQDGMPGLIMGDSYLEKGNNPSAPVSASTSASAFVSESASADYTSVITLQELLLVIWALGAMSFFLFHMISYVIFQRKIKPYCSETDRTVLDSVLNSMKIKGRPQLFRCSKIASPMLTGFFQAAILLPDLDYTREELSVVLQHELIHYKRGDIWYKLFLLTANSVHWFNPFVYFMIKAANRDLEYSCDDIVVRNSDLNFRKEYSLTILKSMQNSRTTHSMALSTGFSESGKSAKKRFANIFDRNNKKRGIWALVFVLALAGVTGTMVACSSGQVSVDTQESSDNQKKGTLGQPDGYAEKLYQYQGTYTGDNSTVAAIIHALSFTDLPLKSIELQTDSEPYGITVNYQVDSRANYRSLGDIETSWNKNAAVMFSLIPNAGETSFRLYDQYGDFAGSYYNRENLSERYGMEYFTDDTVKEAAGSLDSFTNYLNNVSTIKNAEDFYSEGQKQSIEREKQIYSVIGDDRQITVNSGTGFPVTVTDAFAADPPIKELAAQKEILAQYTGKKIKFLTYQINNFKTNDVTFYLFAFDGEKMIAYADLKTAASEQNVIRILNALQ</sequence>
<dbReference type="AlphaFoldDB" id="A0A4Z0QVX8"/>
<evidence type="ECO:0000259" key="3">
    <source>
        <dbReference type="Pfam" id="PF16107"/>
    </source>
</evidence>
<protein>
    <submittedName>
        <fullName evidence="4">DUF4825 domain-containing protein</fullName>
    </submittedName>
</protein>
<keyword evidence="5" id="KW-1185">Reference proteome</keyword>
<organism evidence="4 5">
    <name type="scientific">Desulfosporosinus fructosivorans</name>
    <dbReference type="NCBI Taxonomy" id="2018669"/>
    <lineage>
        <taxon>Bacteria</taxon>
        <taxon>Bacillati</taxon>
        <taxon>Bacillota</taxon>
        <taxon>Clostridia</taxon>
        <taxon>Eubacteriales</taxon>
        <taxon>Desulfitobacteriaceae</taxon>
        <taxon>Desulfosporosinus</taxon>
    </lineage>
</organism>
<evidence type="ECO:0000259" key="2">
    <source>
        <dbReference type="Pfam" id="PF05569"/>
    </source>
</evidence>
<feature type="transmembrane region" description="Helical" evidence="1">
    <location>
        <begin position="34"/>
        <end position="52"/>
    </location>
</feature>
<dbReference type="OrthoDB" id="9770467at2"/>
<dbReference type="InterPro" id="IPR008756">
    <property type="entry name" value="Peptidase_M56"/>
</dbReference>
<dbReference type="PANTHER" id="PTHR34978:SF3">
    <property type="entry name" value="SLR0241 PROTEIN"/>
    <property type="match status" value="1"/>
</dbReference>
<evidence type="ECO:0000313" key="4">
    <source>
        <dbReference type="EMBL" id="TGE34962.1"/>
    </source>
</evidence>
<feature type="transmembrane region" description="Helical" evidence="1">
    <location>
        <begin position="6"/>
        <end position="27"/>
    </location>
</feature>
<dbReference type="Proteomes" id="UP000298460">
    <property type="component" value="Unassembled WGS sequence"/>
</dbReference>